<dbReference type="EMBL" id="JABSND010000119">
    <property type="protein sequence ID" value="KAI6297103.1"/>
    <property type="molecule type" value="Genomic_DNA"/>
</dbReference>
<keyword evidence="2" id="KW-1185">Reference proteome</keyword>
<sequence length="206" mass="24039">MRITRGFLHPALKFRHYWSNPRRLIRLGQIKSAHWHLLKVVGSIFDFMERNYMMKWVQEVGMTGDVPEYIQGPMQIIYFYESAKLLLHQSILQPIRMGRWNFTTSKLGLFNNNATRQRGYFYSFIASKLRGLSFEEYEEAFELAIFLEELENAGALSVAEIVEVGYYRFAIGVNTPLNDVNSAIAKLQGTELSPYDHDLHQYNDIT</sequence>
<gene>
    <name evidence="1" type="ORF">MCOR33_006489</name>
</gene>
<dbReference type="Proteomes" id="UP001059893">
    <property type="component" value="Unassembled WGS sequence"/>
</dbReference>
<evidence type="ECO:0000313" key="1">
    <source>
        <dbReference type="EMBL" id="KAI6297103.1"/>
    </source>
</evidence>
<accession>A0ABQ8NHD0</accession>
<organism evidence="1 2">
    <name type="scientific">Pyricularia grisea</name>
    <name type="common">Crabgrass-specific blast fungus</name>
    <name type="synonym">Magnaporthe grisea</name>
    <dbReference type="NCBI Taxonomy" id="148305"/>
    <lineage>
        <taxon>Eukaryota</taxon>
        <taxon>Fungi</taxon>
        <taxon>Dikarya</taxon>
        <taxon>Ascomycota</taxon>
        <taxon>Pezizomycotina</taxon>
        <taxon>Sordariomycetes</taxon>
        <taxon>Sordariomycetidae</taxon>
        <taxon>Magnaporthales</taxon>
        <taxon>Pyriculariaceae</taxon>
        <taxon>Pyricularia</taxon>
    </lineage>
</organism>
<proteinExistence type="predicted"/>
<evidence type="ECO:0000313" key="2">
    <source>
        <dbReference type="Proteomes" id="UP001059893"/>
    </source>
</evidence>
<name>A0ABQ8NHD0_PYRGI</name>
<protein>
    <submittedName>
        <fullName evidence="1">Uncharacterized protein</fullName>
    </submittedName>
</protein>
<comment type="caution">
    <text evidence="1">The sequence shown here is derived from an EMBL/GenBank/DDBJ whole genome shotgun (WGS) entry which is preliminary data.</text>
</comment>
<reference evidence="1" key="1">
    <citation type="submission" date="2021-01" db="EMBL/GenBank/DDBJ databases">
        <title>Deciphering the adaptive evolutionary patterns associated with biogeogrpahic diversity in the finger millet blast pathogen Magnaporthe oryzae in Eastern Africa.</title>
        <authorList>
            <person name="Onyema G."/>
            <person name="Shittu T.A."/>
            <person name="Dodsworth S."/>
            <person name="Devilliers S."/>
            <person name="Muthumeenakshi S."/>
            <person name="Sreenivasaprasad S."/>
        </authorList>
    </citation>
    <scope>NUCLEOTIDE SEQUENCE</scope>
    <source>
        <strain evidence="1">D15/s37</strain>
    </source>
</reference>